<protein>
    <submittedName>
        <fullName evidence="1">Uncharacterized protein</fullName>
    </submittedName>
</protein>
<reference evidence="1 2" key="1">
    <citation type="submission" date="2017-05" db="EMBL/GenBank/DDBJ databases">
        <authorList>
            <person name="Varghese N."/>
            <person name="Submissions S."/>
        </authorList>
    </citation>
    <scope>NUCLEOTIDE SEQUENCE [LARGE SCALE GENOMIC DNA]</scope>
    <source>
        <strain evidence="1 2">SM16</strain>
    </source>
</reference>
<name>A0ABY1QVZ5_9SPHN</name>
<accession>A0ABY1QVZ5</accession>
<evidence type="ECO:0000313" key="1">
    <source>
        <dbReference type="EMBL" id="SMP82443.1"/>
    </source>
</evidence>
<keyword evidence="2" id="KW-1185">Reference proteome</keyword>
<dbReference type="EMBL" id="FXUI01000024">
    <property type="protein sequence ID" value="SMP82443.1"/>
    <property type="molecule type" value="Genomic_DNA"/>
</dbReference>
<comment type="caution">
    <text evidence="1">The sequence shown here is derived from an EMBL/GenBank/DDBJ whole genome shotgun (WGS) entry which is preliminary data.</text>
</comment>
<gene>
    <name evidence="1" type="ORF">SAMN06296065_12418</name>
</gene>
<proteinExistence type="predicted"/>
<sequence length="34" mass="3739">MVYETLIGSTARKIIDAVPGDVLLVPDPTRRKVD</sequence>
<organism evidence="1 2">
    <name type="scientific">Novosphingobium panipatense</name>
    <dbReference type="NCBI Taxonomy" id="428991"/>
    <lineage>
        <taxon>Bacteria</taxon>
        <taxon>Pseudomonadati</taxon>
        <taxon>Pseudomonadota</taxon>
        <taxon>Alphaproteobacteria</taxon>
        <taxon>Sphingomonadales</taxon>
        <taxon>Sphingomonadaceae</taxon>
        <taxon>Novosphingobium</taxon>
    </lineage>
</organism>
<evidence type="ECO:0000313" key="2">
    <source>
        <dbReference type="Proteomes" id="UP001157910"/>
    </source>
</evidence>
<dbReference type="Proteomes" id="UP001157910">
    <property type="component" value="Unassembled WGS sequence"/>
</dbReference>